<evidence type="ECO:0000256" key="3">
    <source>
        <dbReference type="ARBA" id="ARBA00012929"/>
    </source>
</evidence>
<comment type="catalytic activity">
    <reaction evidence="5">
        <text>dTDP-beta-L-rhamnose + NADP(+) = dTDP-4-dehydro-beta-L-rhamnose + NADPH + H(+)</text>
        <dbReference type="Rhea" id="RHEA:21796"/>
        <dbReference type="ChEBI" id="CHEBI:15378"/>
        <dbReference type="ChEBI" id="CHEBI:57510"/>
        <dbReference type="ChEBI" id="CHEBI:57783"/>
        <dbReference type="ChEBI" id="CHEBI:58349"/>
        <dbReference type="ChEBI" id="CHEBI:62830"/>
        <dbReference type="EC" id="1.1.1.133"/>
    </reaction>
</comment>
<accession>A0ABT3HMK4</accession>
<proteinExistence type="inferred from homology"/>
<name>A0ABT3HMK4_9FLAO</name>
<dbReference type="InterPro" id="IPR036291">
    <property type="entry name" value="NAD(P)-bd_dom_sf"/>
</dbReference>
<keyword evidence="9" id="KW-1185">Reference proteome</keyword>
<dbReference type="Pfam" id="PF04321">
    <property type="entry name" value="RmlD_sub_bind"/>
    <property type="match status" value="1"/>
</dbReference>
<dbReference type="EMBL" id="JAPDHV010000002">
    <property type="protein sequence ID" value="MCW3161027.1"/>
    <property type="molecule type" value="Genomic_DNA"/>
</dbReference>
<organism evidence="8 9">
    <name type="scientific">Chryseobacterium oryctis</name>
    <dbReference type="NCBI Taxonomy" id="2952618"/>
    <lineage>
        <taxon>Bacteria</taxon>
        <taxon>Pseudomonadati</taxon>
        <taxon>Bacteroidota</taxon>
        <taxon>Flavobacteriia</taxon>
        <taxon>Flavobacteriales</taxon>
        <taxon>Weeksellaceae</taxon>
        <taxon>Chryseobacterium group</taxon>
        <taxon>Chryseobacterium</taxon>
    </lineage>
</organism>
<keyword evidence="6 8" id="KW-0560">Oxidoreductase</keyword>
<dbReference type="SUPFAM" id="SSF51735">
    <property type="entry name" value="NAD(P)-binding Rossmann-fold domains"/>
    <property type="match status" value="1"/>
</dbReference>
<gene>
    <name evidence="8" type="primary">rfbD</name>
    <name evidence="8" type="ORF">OH806_07065</name>
</gene>
<dbReference type="CDD" id="cd05254">
    <property type="entry name" value="dTDP_HR_like_SDR_e"/>
    <property type="match status" value="1"/>
</dbReference>
<evidence type="ECO:0000256" key="4">
    <source>
        <dbReference type="ARBA" id="ARBA00017099"/>
    </source>
</evidence>
<evidence type="ECO:0000256" key="6">
    <source>
        <dbReference type="RuleBase" id="RU364082"/>
    </source>
</evidence>
<dbReference type="NCBIfam" id="TIGR01214">
    <property type="entry name" value="rmlD"/>
    <property type="match status" value="1"/>
</dbReference>
<dbReference type="GO" id="GO:0008831">
    <property type="term" value="F:dTDP-4-dehydrorhamnose reductase activity"/>
    <property type="evidence" value="ECO:0007669"/>
    <property type="project" value="UniProtKB-EC"/>
</dbReference>
<reference evidence="8" key="1">
    <citation type="submission" date="2022-10" db="EMBL/GenBank/DDBJ databases">
        <title>Chryseobacterium babae sp. nov. isolated from the gut of the beetle Oryctes rhinoceros, and Chryseobacterium kimseyorum sp. nov., isolated from a stick insect rearing cage.</title>
        <authorList>
            <person name="Shelomi M."/>
            <person name="Han C.-J."/>
            <person name="Chen W.-M."/>
            <person name="Chen H.-K."/>
            <person name="Liaw S.-J."/>
            <person name="Muhle E."/>
            <person name="Clermont D."/>
        </authorList>
    </citation>
    <scope>NUCLEOTIDE SEQUENCE</scope>
    <source>
        <strain evidence="8">WLa1L2M3</strain>
    </source>
</reference>
<dbReference type="InterPro" id="IPR029903">
    <property type="entry name" value="RmlD-like-bd"/>
</dbReference>
<dbReference type="Gene3D" id="3.40.50.720">
    <property type="entry name" value="NAD(P)-binding Rossmann-like Domain"/>
    <property type="match status" value="1"/>
</dbReference>
<dbReference type="EC" id="1.1.1.133" evidence="3 6"/>
<dbReference type="RefSeq" id="WP_264742968.1">
    <property type="nucleotide sequence ID" value="NZ_JAPDHV010000002.1"/>
</dbReference>
<dbReference type="PANTHER" id="PTHR10491">
    <property type="entry name" value="DTDP-4-DEHYDRORHAMNOSE REDUCTASE"/>
    <property type="match status" value="1"/>
</dbReference>
<comment type="caution">
    <text evidence="8">The sequence shown here is derived from an EMBL/GenBank/DDBJ whole genome shotgun (WGS) entry which is preliminary data.</text>
</comment>
<comment type="similarity">
    <text evidence="2 6">Belongs to the dTDP-4-dehydrorhamnose reductase family.</text>
</comment>
<feature type="domain" description="RmlD-like substrate binding" evidence="7">
    <location>
        <begin position="3"/>
        <end position="284"/>
    </location>
</feature>
<evidence type="ECO:0000256" key="1">
    <source>
        <dbReference type="ARBA" id="ARBA00004781"/>
    </source>
</evidence>
<dbReference type="InterPro" id="IPR005913">
    <property type="entry name" value="dTDP_dehydrorham_reduct"/>
</dbReference>
<dbReference type="Gene3D" id="3.90.25.10">
    <property type="entry name" value="UDP-galactose 4-epimerase, domain 1"/>
    <property type="match status" value="1"/>
</dbReference>
<keyword evidence="6" id="KW-0521">NADP</keyword>
<evidence type="ECO:0000259" key="7">
    <source>
        <dbReference type="Pfam" id="PF04321"/>
    </source>
</evidence>
<evidence type="ECO:0000313" key="8">
    <source>
        <dbReference type="EMBL" id="MCW3161027.1"/>
    </source>
</evidence>
<sequence length="286" mass="32387">MKKILVIGSNGQLGNCIRKIAPNFELDYEFIFTDSQTLDITSEDQISSFFYDNKPDFCINASAYTAVDLAEKEAEKAFAVNADGVANLAQACFDYKTVLIHVSTDYVFDGETEISYSEDNFTNPIGVYGASKRKGEELALEINPNTIILRTSWLYSEFNKNFVKTMLNLFSQKEELGIVADQYGQPTNANDLAEAIMAIIESDSKTFGIFHFSNYPETTWFEFAKKIAEFSKSSVKLNALTTEQYPTPAKRPKRSTMCLDKIEETYKIEPKHWENSLEECINILSQ</sequence>
<evidence type="ECO:0000256" key="2">
    <source>
        <dbReference type="ARBA" id="ARBA00010944"/>
    </source>
</evidence>
<comment type="pathway">
    <text evidence="1 6">Carbohydrate biosynthesis; dTDP-L-rhamnose biosynthesis.</text>
</comment>
<evidence type="ECO:0000256" key="5">
    <source>
        <dbReference type="ARBA" id="ARBA00048200"/>
    </source>
</evidence>
<dbReference type="Proteomes" id="UP001163719">
    <property type="component" value="Unassembled WGS sequence"/>
</dbReference>
<comment type="function">
    <text evidence="6">Catalyzes the reduction of dTDP-6-deoxy-L-lyxo-4-hexulose to yield dTDP-L-rhamnose.</text>
</comment>
<evidence type="ECO:0000313" key="9">
    <source>
        <dbReference type="Proteomes" id="UP001163719"/>
    </source>
</evidence>
<dbReference type="PANTHER" id="PTHR10491:SF4">
    <property type="entry name" value="METHIONINE ADENOSYLTRANSFERASE 2 SUBUNIT BETA"/>
    <property type="match status" value="1"/>
</dbReference>
<protein>
    <recommendedName>
        <fullName evidence="4 6">dTDP-4-dehydrorhamnose reductase</fullName>
        <ecNumber evidence="3 6">1.1.1.133</ecNumber>
    </recommendedName>
</protein>